<organism evidence="1 2">
    <name type="scientific">Bacillus velezensis</name>
    <dbReference type="NCBI Taxonomy" id="492670"/>
    <lineage>
        <taxon>Bacteria</taxon>
        <taxon>Bacillati</taxon>
        <taxon>Bacillota</taxon>
        <taxon>Bacilli</taxon>
        <taxon>Bacillales</taxon>
        <taxon>Bacillaceae</taxon>
        <taxon>Bacillus</taxon>
        <taxon>Bacillus amyloliquefaciens group</taxon>
    </lineage>
</organism>
<proteinExistence type="predicted"/>
<sequence>MDEYFLNEYKDLLKLFQKSDKRPVNGLKGERLSAYKMCISCKHSGPVFFCHVPVIPLVILEWD</sequence>
<dbReference type="Proteomes" id="UP000250069">
    <property type="component" value="Chromosome"/>
</dbReference>
<name>A0ABC8DE86_BACVE</name>
<evidence type="ECO:0000313" key="2">
    <source>
        <dbReference type="Proteomes" id="UP000250069"/>
    </source>
</evidence>
<dbReference type="EMBL" id="CP030150">
    <property type="protein sequence ID" value="AWX73958.1"/>
    <property type="molecule type" value="Genomic_DNA"/>
</dbReference>
<accession>A0ABC8DE86</accession>
<reference evidence="1 2" key="1">
    <citation type="submission" date="2018-06" db="EMBL/GenBank/DDBJ databases">
        <title>Complete Genome Sequence of Bacillus velezensis DSYZ, a Plant Growth-Promoting Rhizobacterium with Antifungal Activity.</title>
        <authorList>
            <person name="Du B."/>
            <person name="Ding Y."/>
            <person name="Liu K."/>
            <person name="Yao L."/>
            <person name="Wang C."/>
            <person name="Li H."/>
            <person name="Liu H."/>
        </authorList>
    </citation>
    <scope>NUCLEOTIDE SEQUENCE [LARGE SCALE GENOMIC DNA]</scope>
    <source>
        <strain evidence="1 2">DSYZ</strain>
    </source>
</reference>
<gene>
    <name evidence="1" type="ORF">BVDSYZ_18845</name>
</gene>
<protein>
    <submittedName>
        <fullName evidence="1">Uncharacterized protein</fullName>
    </submittedName>
</protein>
<dbReference type="AlphaFoldDB" id="A0ABC8DE86"/>
<evidence type="ECO:0000313" key="1">
    <source>
        <dbReference type="EMBL" id="AWX73958.1"/>
    </source>
</evidence>